<dbReference type="InterPro" id="IPR019339">
    <property type="entry name" value="CIR_N_dom"/>
</dbReference>
<evidence type="ECO:0000256" key="2">
    <source>
        <dbReference type="ARBA" id="ARBA00006695"/>
    </source>
</evidence>
<evidence type="ECO:0000256" key="1">
    <source>
        <dbReference type="ARBA" id="ARBA00004123"/>
    </source>
</evidence>
<keyword evidence="4" id="KW-0747">Spliceosome</keyword>
<proteinExistence type="inferred from homology"/>
<dbReference type="GO" id="GO:0005684">
    <property type="term" value="C:U2-type spliceosomal complex"/>
    <property type="evidence" value="ECO:0007669"/>
    <property type="project" value="TreeGrafter"/>
</dbReference>
<dbReference type="AlphaFoldDB" id="A0A9W7DS58"/>
<name>A0A9W7DS58_9STRA</name>
<evidence type="ECO:0000259" key="9">
    <source>
        <dbReference type="SMART" id="SM01083"/>
    </source>
</evidence>
<evidence type="ECO:0000256" key="6">
    <source>
        <dbReference type="ARBA" id="ARBA00023187"/>
    </source>
</evidence>
<comment type="subcellular location">
    <subcellularLocation>
        <location evidence="1">Nucleus</location>
    </subcellularLocation>
</comment>
<sequence>MSLSFLQKKSWHTAKTSNQEVVWIKEEEKKKNEAILQEKLKEIKEEREHEEMLRITGRGDEADQAALAWMYAGGKKTEDEEKETAEDFLLGKKFEGKVEDQSDAMKTTQEGFVGGLMEQAKSVNERNEEVRIVTFWPFRTARATARGLALALSQCFFEPFHDIHS</sequence>
<dbReference type="PANTHER" id="PTHR16196">
    <property type="entry name" value="CELL CYCLE CONTROL PROTEIN CWF25"/>
    <property type="match status" value="1"/>
</dbReference>
<evidence type="ECO:0000256" key="5">
    <source>
        <dbReference type="ARBA" id="ARBA00023054"/>
    </source>
</evidence>
<feature type="domain" description="CBF1-interacting co-repressor CIR N-terminal" evidence="9">
    <location>
        <begin position="10"/>
        <end position="46"/>
    </location>
</feature>
<keyword evidence="7" id="KW-0539">Nucleus</keyword>
<keyword evidence="5 8" id="KW-0175">Coiled coil</keyword>
<evidence type="ECO:0000256" key="8">
    <source>
        <dbReference type="SAM" id="Coils"/>
    </source>
</evidence>
<accession>A0A9W7DS58</accession>
<keyword evidence="6" id="KW-0508">mRNA splicing</keyword>
<dbReference type="PANTHER" id="PTHR16196:SF0">
    <property type="entry name" value="PRE-MRNA-SPLICING FACTOR CWC25 HOMOLOG"/>
    <property type="match status" value="1"/>
</dbReference>
<comment type="similarity">
    <text evidence="2">Belongs to the CWC25 family.</text>
</comment>
<reference evidence="11" key="1">
    <citation type="journal article" date="2023" name="Commun. Biol.">
        <title>Genome analysis of Parmales, the sister group of diatoms, reveals the evolutionary specialization of diatoms from phago-mixotrophs to photoautotrophs.</title>
        <authorList>
            <person name="Ban H."/>
            <person name="Sato S."/>
            <person name="Yoshikawa S."/>
            <person name="Yamada K."/>
            <person name="Nakamura Y."/>
            <person name="Ichinomiya M."/>
            <person name="Sato N."/>
            <person name="Blanc-Mathieu R."/>
            <person name="Endo H."/>
            <person name="Kuwata A."/>
            <person name="Ogata H."/>
        </authorList>
    </citation>
    <scope>NUCLEOTIDE SEQUENCE [LARGE SCALE GENOMIC DNA]</scope>
</reference>
<evidence type="ECO:0000313" key="11">
    <source>
        <dbReference type="Proteomes" id="UP001162640"/>
    </source>
</evidence>
<keyword evidence="3" id="KW-0507">mRNA processing</keyword>
<dbReference type="Proteomes" id="UP001162640">
    <property type="component" value="Unassembled WGS sequence"/>
</dbReference>
<protein>
    <recommendedName>
        <fullName evidence="9">CBF1-interacting co-repressor CIR N-terminal domain-containing protein</fullName>
    </recommendedName>
</protein>
<evidence type="ECO:0000313" key="10">
    <source>
        <dbReference type="EMBL" id="GMH53163.1"/>
    </source>
</evidence>
<organism evidence="10 11">
    <name type="scientific">Triparma laevis f. inornata</name>
    <dbReference type="NCBI Taxonomy" id="1714386"/>
    <lineage>
        <taxon>Eukaryota</taxon>
        <taxon>Sar</taxon>
        <taxon>Stramenopiles</taxon>
        <taxon>Ochrophyta</taxon>
        <taxon>Bolidophyceae</taxon>
        <taxon>Parmales</taxon>
        <taxon>Triparmaceae</taxon>
        <taxon>Triparma</taxon>
    </lineage>
</organism>
<evidence type="ECO:0000256" key="3">
    <source>
        <dbReference type="ARBA" id="ARBA00022664"/>
    </source>
</evidence>
<feature type="coiled-coil region" evidence="8">
    <location>
        <begin position="26"/>
        <end position="53"/>
    </location>
</feature>
<evidence type="ECO:0000256" key="4">
    <source>
        <dbReference type="ARBA" id="ARBA00022728"/>
    </source>
</evidence>
<dbReference type="GO" id="GO:0000398">
    <property type="term" value="P:mRNA splicing, via spliceosome"/>
    <property type="evidence" value="ECO:0007669"/>
    <property type="project" value="TreeGrafter"/>
</dbReference>
<dbReference type="EMBL" id="BLQM01000031">
    <property type="protein sequence ID" value="GMH53163.1"/>
    <property type="molecule type" value="Genomic_DNA"/>
</dbReference>
<dbReference type="SMART" id="SM01083">
    <property type="entry name" value="Cir_N"/>
    <property type="match status" value="1"/>
</dbReference>
<comment type="caution">
    <text evidence="10">The sequence shown here is derived from an EMBL/GenBank/DDBJ whole genome shotgun (WGS) entry which is preliminary data.</text>
</comment>
<dbReference type="Pfam" id="PF10197">
    <property type="entry name" value="Cir_N"/>
    <property type="match status" value="1"/>
</dbReference>
<dbReference type="InterPro" id="IPR051376">
    <property type="entry name" value="CWC25_splicing_factor"/>
</dbReference>
<evidence type="ECO:0000256" key="7">
    <source>
        <dbReference type="ARBA" id="ARBA00023242"/>
    </source>
</evidence>
<gene>
    <name evidence="10" type="ORF">TL16_g01388</name>
</gene>